<dbReference type="SUPFAM" id="SSF56235">
    <property type="entry name" value="N-terminal nucleophile aminohydrolases (Ntn hydrolases)"/>
    <property type="match status" value="1"/>
</dbReference>
<dbReference type="InterPro" id="IPR026869">
    <property type="entry name" value="EgtC-like"/>
</dbReference>
<evidence type="ECO:0000256" key="1">
    <source>
        <dbReference type="ARBA" id="ARBA00022962"/>
    </source>
</evidence>
<name>A0A0S7WSL1_UNCT6</name>
<dbReference type="EMBL" id="LIZS01000028">
    <property type="protein sequence ID" value="KPJ53168.1"/>
    <property type="molecule type" value="Genomic_DNA"/>
</dbReference>
<accession>A0A0S7WSL1</accession>
<organism evidence="3 4">
    <name type="scientific">candidate division TA06 bacterium DG_24</name>
    <dbReference type="NCBI Taxonomy" id="1703770"/>
    <lineage>
        <taxon>Bacteria</taxon>
        <taxon>Bacteria division TA06</taxon>
    </lineage>
</organism>
<evidence type="ECO:0000259" key="2">
    <source>
        <dbReference type="PROSITE" id="PS51278"/>
    </source>
</evidence>
<proteinExistence type="predicted"/>
<reference evidence="3 4" key="1">
    <citation type="journal article" date="2015" name="Microbiome">
        <title>Genomic resolution of linkages in carbon, nitrogen, and sulfur cycling among widespread estuary sediment bacteria.</title>
        <authorList>
            <person name="Baker B.J."/>
            <person name="Lazar C.S."/>
            <person name="Teske A.P."/>
            <person name="Dick G.J."/>
        </authorList>
    </citation>
    <scope>NUCLEOTIDE SEQUENCE [LARGE SCALE GENOMIC DNA]</scope>
    <source>
        <strain evidence="3">DG_24</strain>
    </source>
</reference>
<dbReference type="PANTHER" id="PTHR42824:SF1">
    <property type="entry name" value="GLUTAMINE AMIDOTRANSFERASE YAFJ-RELATED"/>
    <property type="match status" value="1"/>
</dbReference>
<dbReference type="STRING" id="1703770.AMJ39_05645"/>
<dbReference type="PROSITE" id="PS51278">
    <property type="entry name" value="GATASE_TYPE_2"/>
    <property type="match status" value="1"/>
</dbReference>
<feature type="domain" description="Glutamine amidotransferase type-2" evidence="2">
    <location>
        <begin position="49"/>
        <end position="305"/>
    </location>
</feature>
<dbReference type="Proteomes" id="UP000052008">
    <property type="component" value="Unassembled WGS sequence"/>
</dbReference>
<dbReference type="InterPro" id="IPR029055">
    <property type="entry name" value="Ntn_hydrolases_N"/>
</dbReference>
<dbReference type="AlphaFoldDB" id="A0A0S7WSL1"/>
<sequence>MILFLSFLIEILVLTGLPPAQDAAFAGPLLSADPLTMAHTPTSDQSDNCRMWGLISDSVPDSIIINHLINDTNSLKNLSQENHVDGWGIAYYQEYGDSVVFARGMERAYTDSTYDSLVVSMEENKPQIALAHVRLCSSGCCEHGMETIDDPHPFIRHKNGRDWSFEHNGLVSVERLKEVIGEEYLLNNPPDCSGVCPPPENQNCDSEYLFLLLLKHIEENNWNTLDGIVEAIDTLIAAGETGYMNFVMSDGENLWAFRKGGPIHTLYYQYNPEEHWTVAVSHYTGAAQEEWVWVWNGQLLVLHSNQEPEIIMIGGAEVILDDADPGFVTISGKWLHGYHPNACYGHARYNGPGTGRERAGWRMDGIVPPGVYEVWVWKFEHDYMHLMATDARFKVVHRDGISEWILVDQSQPGHEWIYLGTYAFDDSHIQGVLLTDNPGGHVIADAIKVVYVE</sequence>
<comment type="caution">
    <text evidence="3">The sequence shown here is derived from an EMBL/GenBank/DDBJ whole genome shotgun (WGS) entry which is preliminary data.</text>
</comment>
<evidence type="ECO:0000313" key="3">
    <source>
        <dbReference type="EMBL" id="KPJ53168.1"/>
    </source>
</evidence>
<dbReference type="InterPro" id="IPR033803">
    <property type="entry name" value="CBD-like_Golvesin-Xly"/>
</dbReference>
<gene>
    <name evidence="3" type="ORF">AMJ39_05645</name>
</gene>
<keyword evidence="1" id="KW-0315">Glutamine amidotransferase</keyword>
<evidence type="ECO:0000313" key="4">
    <source>
        <dbReference type="Proteomes" id="UP000052008"/>
    </source>
</evidence>
<dbReference type="InterPro" id="IPR017932">
    <property type="entry name" value="GATase_2_dom"/>
</dbReference>
<dbReference type="Pfam" id="PF13230">
    <property type="entry name" value="GATase_4"/>
    <property type="match status" value="1"/>
</dbReference>
<dbReference type="PANTHER" id="PTHR42824">
    <property type="entry name" value="GLUTAMINE AMIDOTRANSFERASE"/>
    <property type="match status" value="1"/>
</dbReference>
<dbReference type="Pfam" id="PF25275">
    <property type="entry name" value="Golvesin_C"/>
    <property type="match status" value="1"/>
</dbReference>
<protein>
    <recommendedName>
        <fullName evidence="2">Glutamine amidotransferase type-2 domain-containing protein</fullName>
    </recommendedName>
</protein>
<dbReference type="Gene3D" id="3.60.20.10">
    <property type="entry name" value="Glutamine Phosphoribosylpyrophosphate, subunit 1, domain 1"/>
    <property type="match status" value="1"/>
</dbReference>